<dbReference type="AlphaFoldDB" id="A0A4Y9YXN9"/>
<proteinExistence type="predicted"/>
<evidence type="ECO:0000313" key="1">
    <source>
        <dbReference type="EMBL" id="TFY66393.1"/>
    </source>
</evidence>
<dbReference type="EMBL" id="SEOQ01000251">
    <property type="protein sequence ID" value="TFY66393.1"/>
    <property type="molecule type" value="Genomic_DNA"/>
</dbReference>
<comment type="caution">
    <text evidence="1">The sequence shown here is derived from an EMBL/GenBank/DDBJ whole genome shotgun (WGS) entry which is preliminary data.</text>
</comment>
<evidence type="ECO:0000313" key="2">
    <source>
        <dbReference type="Proteomes" id="UP000298327"/>
    </source>
</evidence>
<dbReference type="InterPro" id="IPR019711">
    <property type="entry name" value="ATP_synth_F0_suH"/>
</dbReference>
<accession>A0A4Y9YXN9</accession>
<dbReference type="Proteomes" id="UP000298327">
    <property type="component" value="Unassembled WGS sequence"/>
</dbReference>
<dbReference type="Pfam" id="PF10775">
    <property type="entry name" value="ATP_sub_h"/>
    <property type="match status" value="1"/>
</dbReference>
<dbReference type="PANTHER" id="PTHR28207:SF1">
    <property type="entry name" value="ATP SYNTHASE SUBUNIT H, MITOCHONDRIAL"/>
    <property type="match status" value="1"/>
</dbReference>
<organism evidence="1 2">
    <name type="scientific">Dentipellis fragilis</name>
    <dbReference type="NCBI Taxonomy" id="205917"/>
    <lineage>
        <taxon>Eukaryota</taxon>
        <taxon>Fungi</taxon>
        <taxon>Dikarya</taxon>
        <taxon>Basidiomycota</taxon>
        <taxon>Agaricomycotina</taxon>
        <taxon>Agaricomycetes</taxon>
        <taxon>Russulales</taxon>
        <taxon>Hericiaceae</taxon>
        <taxon>Dentipellis</taxon>
    </lineage>
</organism>
<dbReference type="PANTHER" id="PTHR28207">
    <property type="entry name" value="ATP SYNTHASE SUBUNIT H, MITOCHONDRIAL"/>
    <property type="match status" value="1"/>
</dbReference>
<protein>
    <recommendedName>
        <fullName evidence="3">ATP synthase subunit H, mitochondrial</fullName>
    </recommendedName>
</protein>
<evidence type="ECO:0008006" key="3">
    <source>
        <dbReference type="Google" id="ProtNLM"/>
    </source>
</evidence>
<keyword evidence="2" id="KW-1185">Reference proteome</keyword>
<name>A0A4Y9YXN9_9AGAM</name>
<dbReference type="GO" id="GO:0046933">
    <property type="term" value="F:proton-transporting ATP synthase activity, rotational mechanism"/>
    <property type="evidence" value="ECO:0007669"/>
    <property type="project" value="TreeGrafter"/>
</dbReference>
<dbReference type="OrthoDB" id="274752at2759"/>
<gene>
    <name evidence="1" type="ORF">EVG20_g4687</name>
</gene>
<dbReference type="STRING" id="205917.A0A4Y9YXN9"/>
<sequence>MSAVLRNAAAAVRAASRTRAFATSAVARKDLVQDLYIKELKSYKPTPPAKDAHVGAVKPYSLPAAPHLPLLPADLASELSAYDVAEPTLAAAESAAAKVAVGNAGAGAEAYLAFLEADEAKEEAHH</sequence>
<reference evidence="1 2" key="1">
    <citation type="submission" date="2019-02" db="EMBL/GenBank/DDBJ databases">
        <title>Genome sequencing of the rare red list fungi Dentipellis fragilis.</title>
        <authorList>
            <person name="Buettner E."/>
            <person name="Kellner H."/>
        </authorList>
    </citation>
    <scope>NUCLEOTIDE SEQUENCE [LARGE SCALE GENOMIC DNA]</scope>
    <source>
        <strain evidence="1 2">DSM 105465</strain>
    </source>
</reference>